<dbReference type="PANTHER" id="PTHR20961">
    <property type="entry name" value="GLYCOSYLTRANSFERASE"/>
    <property type="match status" value="1"/>
</dbReference>
<keyword evidence="8" id="KW-1185">Reference proteome</keyword>
<comment type="subcellular location">
    <subcellularLocation>
        <location evidence="1">Golgi apparatus membrane</location>
        <topology evidence="1">Single-pass type II membrane protein</topology>
    </subcellularLocation>
</comment>
<evidence type="ECO:0000256" key="4">
    <source>
        <dbReference type="ARBA" id="ARBA00023180"/>
    </source>
</evidence>
<dbReference type="Pfam" id="PF04577">
    <property type="entry name" value="Glyco_transf_61"/>
    <property type="match status" value="1"/>
</dbReference>
<proteinExistence type="predicted"/>
<dbReference type="EMBL" id="OZ034814">
    <property type="protein sequence ID" value="CAL1360314.1"/>
    <property type="molecule type" value="Genomic_DNA"/>
</dbReference>
<dbReference type="PANTHER" id="PTHR20961:SF98">
    <property type="entry name" value="GLYCOSYLTRANSFERASE"/>
    <property type="match status" value="1"/>
</dbReference>
<organism evidence="7 8">
    <name type="scientific">Linum trigynum</name>
    <dbReference type="NCBI Taxonomy" id="586398"/>
    <lineage>
        <taxon>Eukaryota</taxon>
        <taxon>Viridiplantae</taxon>
        <taxon>Streptophyta</taxon>
        <taxon>Embryophyta</taxon>
        <taxon>Tracheophyta</taxon>
        <taxon>Spermatophyta</taxon>
        <taxon>Magnoliopsida</taxon>
        <taxon>eudicotyledons</taxon>
        <taxon>Gunneridae</taxon>
        <taxon>Pentapetalae</taxon>
        <taxon>rosids</taxon>
        <taxon>fabids</taxon>
        <taxon>Malpighiales</taxon>
        <taxon>Linaceae</taxon>
        <taxon>Linum</taxon>
    </lineage>
</organism>
<evidence type="ECO:0000313" key="8">
    <source>
        <dbReference type="Proteomes" id="UP001497516"/>
    </source>
</evidence>
<protein>
    <recommendedName>
        <fullName evidence="6">Glycosyltransferase 61 catalytic domain-containing protein</fullName>
    </recommendedName>
</protein>
<keyword evidence="5" id="KW-1133">Transmembrane helix</keyword>
<feature type="transmembrane region" description="Helical" evidence="5">
    <location>
        <begin position="16"/>
        <end position="34"/>
    </location>
</feature>
<reference evidence="7 8" key="1">
    <citation type="submission" date="2024-04" db="EMBL/GenBank/DDBJ databases">
        <authorList>
            <person name="Fracassetti M."/>
        </authorList>
    </citation>
    <scope>NUCLEOTIDE SEQUENCE [LARGE SCALE GENOMIC DNA]</scope>
</reference>
<sequence length="459" mass="51131">MMTMKQKDHSDHRYKIIGYWVLPIFMFLFVLLIINPSSFTHLWSSYYWNWSPSFAGSQWGPQAQPAVNPSPGITCDRSHKSYDFCTINGPTVLDPATSTFHATGPSAVHRIKPYPRKAEAHTMNGIRELTLQSGPTSPQCQIQHGGLPAVVFSAGGYTGNFFHDFSEGFIPLFVTVNTLFPTDRDIILVVSEAGDWWIRKYADLLRSFTKHPIVVIGNGTAAAETHCFGSATVGLIYHGMATVNPNLMPGGQNLTQFRLLLQETYGGGGRTGIQNWAESGRRRPRLVLVARPMGIGRGLLNEQEVRAAAEKVGFEVVRFLPRGNTTLREAFAVMDSADAMVGVHGAAMTHLLFLRPGAAFLQVVPLGTEWAAEVCYGGPAKAMGLEYVEYRITAAESSLAARFDPESLVLKDPPAYRGKDWSKMWVYLREQNVRIDLVRFREYLETVYEKAEKFMRKNG</sequence>
<dbReference type="AlphaFoldDB" id="A0AAV2CW44"/>
<accession>A0AAV2CW44</accession>
<keyword evidence="2" id="KW-0328">Glycosyltransferase</keyword>
<keyword evidence="4" id="KW-0325">Glycoprotein</keyword>
<keyword evidence="3" id="KW-0808">Transferase</keyword>
<evidence type="ECO:0000256" key="1">
    <source>
        <dbReference type="ARBA" id="ARBA00004323"/>
    </source>
</evidence>
<gene>
    <name evidence="7" type="ORF">LTRI10_LOCUS7756</name>
</gene>
<dbReference type="GO" id="GO:0016763">
    <property type="term" value="F:pentosyltransferase activity"/>
    <property type="evidence" value="ECO:0007669"/>
    <property type="project" value="UniProtKB-ARBA"/>
</dbReference>
<dbReference type="InterPro" id="IPR007657">
    <property type="entry name" value="Glycosyltransferase_61"/>
</dbReference>
<dbReference type="GO" id="GO:0000139">
    <property type="term" value="C:Golgi membrane"/>
    <property type="evidence" value="ECO:0007669"/>
    <property type="project" value="UniProtKB-SubCell"/>
</dbReference>
<name>A0AAV2CW44_9ROSI</name>
<evidence type="ECO:0000259" key="6">
    <source>
        <dbReference type="Pfam" id="PF04577"/>
    </source>
</evidence>
<keyword evidence="5" id="KW-0812">Transmembrane</keyword>
<evidence type="ECO:0000256" key="2">
    <source>
        <dbReference type="ARBA" id="ARBA00022676"/>
    </source>
</evidence>
<feature type="domain" description="Glycosyltransferase 61 catalytic" evidence="6">
    <location>
        <begin position="280"/>
        <end position="359"/>
    </location>
</feature>
<evidence type="ECO:0000256" key="3">
    <source>
        <dbReference type="ARBA" id="ARBA00022679"/>
    </source>
</evidence>
<evidence type="ECO:0000313" key="7">
    <source>
        <dbReference type="EMBL" id="CAL1360314.1"/>
    </source>
</evidence>
<evidence type="ECO:0000256" key="5">
    <source>
        <dbReference type="SAM" id="Phobius"/>
    </source>
</evidence>
<keyword evidence="5" id="KW-0472">Membrane</keyword>
<dbReference type="InterPro" id="IPR049625">
    <property type="entry name" value="Glyco_transf_61_cat"/>
</dbReference>
<dbReference type="Proteomes" id="UP001497516">
    <property type="component" value="Chromosome 10"/>
</dbReference>